<dbReference type="Gene3D" id="2.30.30.290">
    <property type="entry name" value="YopX-like domains"/>
    <property type="match status" value="1"/>
</dbReference>
<protein>
    <submittedName>
        <fullName evidence="2">YopX protein</fullName>
    </submittedName>
</protein>
<dbReference type="KEGG" id="vg:30306963"/>
<dbReference type="InterPro" id="IPR019096">
    <property type="entry name" value="YopX_protein"/>
</dbReference>
<dbReference type="Pfam" id="PF09643">
    <property type="entry name" value="YopX"/>
    <property type="match status" value="1"/>
</dbReference>
<organism evidence="2 3">
    <name type="scientific">Campylobacter phage PC14</name>
    <dbReference type="NCBI Taxonomy" id="1541686"/>
    <lineage>
        <taxon>Viruses</taxon>
        <taxon>Duplodnaviria</taxon>
        <taxon>Heunggongvirae</taxon>
        <taxon>Uroviricota</taxon>
        <taxon>Caudoviricetes</taxon>
        <taxon>Connertonviridae</taxon>
        <taxon>Fletchervirus</taxon>
        <taxon>Fletchervirus NCTC12673</taxon>
    </lineage>
</organism>
<dbReference type="RefSeq" id="YP_009321627.1">
    <property type="nucleotide sequence ID" value="NC_031909.1"/>
</dbReference>
<dbReference type="InterPro" id="IPR023385">
    <property type="entry name" value="YopX-like_C"/>
</dbReference>
<feature type="domain" description="YopX protein" evidence="1">
    <location>
        <begin position="29"/>
        <end position="118"/>
    </location>
</feature>
<dbReference type="Proteomes" id="UP000202854">
    <property type="component" value="Segment"/>
</dbReference>
<evidence type="ECO:0000313" key="2">
    <source>
        <dbReference type="EMBL" id="ANH51321.1"/>
    </source>
</evidence>
<dbReference type="EMBL" id="KX236333">
    <property type="protein sequence ID" value="ANH51321.1"/>
    <property type="molecule type" value="Genomic_DNA"/>
</dbReference>
<evidence type="ECO:0000313" key="3">
    <source>
        <dbReference type="Proteomes" id="UP000202854"/>
    </source>
</evidence>
<dbReference type="OrthoDB" id="28597at10239"/>
<evidence type="ECO:0000259" key="1">
    <source>
        <dbReference type="Pfam" id="PF09643"/>
    </source>
</evidence>
<sequence>MKLNYRVWDDKNKKFYYNENPIDGDVELFTGYIDENGNKIYAGDILEHLTWVEEYMEDEAHEELIYEIVCFDIKDGLYSRLSDGCCGWYFEHFMDDKNKKIKEMWLSGNIHENMNLLKDEE</sequence>
<name>A0A1B0XW09_9CAUD</name>
<gene>
    <name evidence="2" type="ORF">PC14_00028</name>
</gene>
<proteinExistence type="predicted"/>
<dbReference type="SUPFAM" id="SSF159006">
    <property type="entry name" value="YopX-like"/>
    <property type="match status" value="1"/>
</dbReference>
<reference evidence="2 3" key="1">
    <citation type="submission" date="2016-05" db="EMBL/GenBank/DDBJ databases">
        <title>Campylobacter bacteriophages isolated in Slovenia.</title>
        <authorList>
            <person name="Janez N."/>
            <person name="Peterka M."/>
            <person name="Accetto T."/>
        </authorList>
    </citation>
    <scope>NUCLEOTIDE SEQUENCE [LARGE SCALE GENOMIC DNA]</scope>
    <source>
        <strain evidence="2 3">PC14</strain>
    </source>
</reference>
<dbReference type="GeneID" id="30306963"/>
<accession>A0A1B0XW09</accession>